<reference evidence="4 5" key="1">
    <citation type="submission" date="2022-05" db="EMBL/GenBank/DDBJ databases">
        <authorList>
            <consortium name="Genoscope - CEA"/>
            <person name="William W."/>
        </authorList>
    </citation>
    <scope>NUCLEOTIDE SEQUENCE [LARGE SCALE GENOMIC DNA]</scope>
</reference>
<evidence type="ECO:0000313" key="4">
    <source>
        <dbReference type="EMBL" id="CAH3025552.1"/>
    </source>
</evidence>
<sequence length="135" mass="15320">MFEMYIEATVRGYHVYLDNVSVQVGEILACEMELDNSHDKYAVAVKNQDGNLVGHVPKELSRLFHKFLNDFGELEAECIGNRVNAGKGKGVEIPVTTDLRPMIHIWESSRGNYLRRTLLMTSTSVKFSKSQKTQQ</sequence>
<dbReference type="Pfam" id="PF08797">
    <property type="entry name" value="HIRAN"/>
    <property type="match status" value="1"/>
</dbReference>
<evidence type="ECO:0000256" key="2">
    <source>
        <dbReference type="ARBA" id="ARBA00022801"/>
    </source>
</evidence>
<dbReference type="Proteomes" id="UP001159427">
    <property type="component" value="Unassembled WGS sequence"/>
</dbReference>
<name>A0ABN8MEK6_9CNID</name>
<gene>
    <name evidence="4" type="ORF">PEVE_00026406</name>
</gene>
<keyword evidence="1" id="KW-0479">Metal-binding</keyword>
<comment type="caution">
    <text evidence="4">The sequence shown here is derived from an EMBL/GenBank/DDBJ whole genome shotgun (WGS) entry which is preliminary data.</text>
</comment>
<accession>A0ABN8MEK6</accession>
<protein>
    <recommendedName>
        <fullName evidence="3">HIRAN domain-containing protein</fullName>
    </recommendedName>
</protein>
<dbReference type="Gene3D" id="3.30.70.2330">
    <property type="match status" value="1"/>
</dbReference>
<organism evidence="4 5">
    <name type="scientific">Porites evermanni</name>
    <dbReference type="NCBI Taxonomy" id="104178"/>
    <lineage>
        <taxon>Eukaryota</taxon>
        <taxon>Metazoa</taxon>
        <taxon>Cnidaria</taxon>
        <taxon>Anthozoa</taxon>
        <taxon>Hexacorallia</taxon>
        <taxon>Scleractinia</taxon>
        <taxon>Fungiina</taxon>
        <taxon>Poritidae</taxon>
        <taxon>Porites</taxon>
    </lineage>
</organism>
<feature type="domain" description="HIRAN" evidence="3">
    <location>
        <begin position="9"/>
        <end position="84"/>
    </location>
</feature>
<keyword evidence="2" id="KW-0378">Hydrolase</keyword>
<evidence type="ECO:0000259" key="3">
    <source>
        <dbReference type="Pfam" id="PF08797"/>
    </source>
</evidence>
<keyword evidence="5" id="KW-1185">Reference proteome</keyword>
<dbReference type="InterPro" id="IPR014905">
    <property type="entry name" value="HIRAN"/>
</dbReference>
<dbReference type="EMBL" id="CALNXI010000358">
    <property type="protein sequence ID" value="CAH3025552.1"/>
    <property type="molecule type" value="Genomic_DNA"/>
</dbReference>
<proteinExistence type="predicted"/>
<feature type="non-terminal residue" evidence="4">
    <location>
        <position position="135"/>
    </location>
</feature>
<evidence type="ECO:0000256" key="1">
    <source>
        <dbReference type="ARBA" id="ARBA00022723"/>
    </source>
</evidence>
<evidence type="ECO:0000313" key="5">
    <source>
        <dbReference type="Proteomes" id="UP001159427"/>
    </source>
</evidence>